<protein>
    <submittedName>
        <fullName evidence="2">Stage II sporulation protein E</fullName>
    </submittedName>
</protein>
<dbReference type="SMART" id="SM00331">
    <property type="entry name" value="PP2C_SIG"/>
    <property type="match status" value="1"/>
</dbReference>
<dbReference type="InterPro" id="IPR039248">
    <property type="entry name" value="Ptase_RsbX"/>
</dbReference>
<dbReference type="EMBL" id="AFWT01000010">
    <property type="protein sequence ID" value="EGV31902.1"/>
    <property type="molecule type" value="Genomic_DNA"/>
</dbReference>
<dbReference type="Gene3D" id="3.60.40.10">
    <property type="entry name" value="PPM-type phosphatase domain"/>
    <property type="match status" value="1"/>
</dbReference>
<reference evidence="2 3" key="1">
    <citation type="submission" date="2011-06" db="EMBL/GenBank/DDBJ databases">
        <title>The draft genome of Thiorhodococcus drewsii AZ1.</title>
        <authorList>
            <consortium name="US DOE Joint Genome Institute (JGI-PGF)"/>
            <person name="Lucas S."/>
            <person name="Han J."/>
            <person name="Lapidus A."/>
            <person name="Cheng J.-F."/>
            <person name="Goodwin L."/>
            <person name="Pitluck S."/>
            <person name="Peters L."/>
            <person name="Land M.L."/>
            <person name="Hauser L."/>
            <person name="Vogl K."/>
            <person name="Liu Z."/>
            <person name="Imhoff J."/>
            <person name="Thiel V."/>
            <person name="Frigaard N.-U."/>
            <person name="Bryant D.A."/>
            <person name="Woyke T.J."/>
        </authorList>
    </citation>
    <scope>NUCLEOTIDE SEQUENCE [LARGE SCALE GENOMIC DNA]</scope>
    <source>
        <strain evidence="2 3">AZ1</strain>
    </source>
</reference>
<dbReference type="Proteomes" id="UP000004200">
    <property type="component" value="Unassembled WGS sequence"/>
</dbReference>
<dbReference type="Pfam" id="PF07228">
    <property type="entry name" value="SpoIIE"/>
    <property type="match status" value="1"/>
</dbReference>
<dbReference type="STRING" id="765913.ThidrDRAFT_1787"/>
<accession>G2E0H4</accession>
<dbReference type="PANTHER" id="PTHR35801">
    <property type="entry name" value="PHOSPHOSERINE PHOSPHATASE RSBX"/>
    <property type="match status" value="1"/>
</dbReference>
<dbReference type="PANTHER" id="PTHR35801:SF1">
    <property type="entry name" value="PHOSPHOSERINE PHOSPHATASE RSBX"/>
    <property type="match status" value="1"/>
</dbReference>
<name>G2E0H4_9GAMM</name>
<dbReference type="AlphaFoldDB" id="G2E0H4"/>
<sequence length="204" mass="21701">MALNSAPPNLEPRELGLGQALKSFPGESLCGDQCGWWLQPNRLRLALADGLGHGPEAHKAAEAVIHQIATTPGQGLPETFADCDRALIGTRGVALSVVDVPFGTEAILHAAVGNIRTLLLQDGHIRRLGGARGIVGAGYSGLHPERFSLRPGDWLVIFSDGIPEDADIAASLIENRPSNALAEQLLVQWASDRDDAGILIYQHE</sequence>
<comment type="caution">
    <text evidence="2">The sequence shown here is derived from an EMBL/GenBank/DDBJ whole genome shotgun (WGS) entry which is preliminary data.</text>
</comment>
<dbReference type="InterPro" id="IPR036457">
    <property type="entry name" value="PPM-type-like_dom_sf"/>
</dbReference>
<dbReference type="eggNOG" id="COG2208">
    <property type="taxonomic scope" value="Bacteria"/>
</dbReference>
<keyword evidence="3" id="KW-1185">Reference proteome</keyword>
<organism evidence="2 3">
    <name type="scientific">Thiorhodococcus drewsii AZ1</name>
    <dbReference type="NCBI Taxonomy" id="765913"/>
    <lineage>
        <taxon>Bacteria</taxon>
        <taxon>Pseudomonadati</taxon>
        <taxon>Pseudomonadota</taxon>
        <taxon>Gammaproteobacteria</taxon>
        <taxon>Chromatiales</taxon>
        <taxon>Chromatiaceae</taxon>
        <taxon>Thiorhodococcus</taxon>
    </lineage>
</organism>
<dbReference type="InterPro" id="IPR001932">
    <property type="entry name" value="PPM-type_phosphatase-like_dom"/>
</dbReference>
<evidence type="ECO:0000313" key="3">
    <source>
        <dbReference type="Proteomes" id="UP000004200"/>
    </source>
</evidence>
<evidence type="ECO:0000259" key="1">
    <source>
        <dbReference type="SMART" id="SM00331"/>
    </source>
</evidence>
<dbReference type="OrthoDB" id="479131at2"/>
<proteinExistence type="predicted"/>
<feature type="domain" description="PPM-type phosphatase" evidence="1">
    <location>
        <begin position="14"/>
        <end position="203"/>
    </location>
</feature>
<evidence type="ECO:0000313" key="2">
    <source>
        <dbReference type="EMBL" id="EGV31902.1"/>
    </source>
</evidence>
<dbReference type="RefSeq" id="WP_007040501.1">
    <property type="nucleotide sequence ID" value="NZ_AFWT01000010.1"/>
</dbReference>
<gene>
    <name evidence="2" type="ORF">ThidrDRAFT_1787</name>
</gene>
<dbReference type="SUPFAM" id="SSF81606">
    <property type="entry name" value="PP2C-like"/>
    <property type="match status" value="1"/>
</dbReference>